<reference evidence="2 3" key="1">
    <citation type="submission" date="2021-03" db="EMBL/GenBank/DDBJ databases">
        <title>Actinomadura violae sp. nov., isolated from lichen in Thailand.</title>
        <authorList>
            <person name="Kanchanasin P."/>
            <person name="Saeng-In P."/>
            <person name="Phongsopitanun W."/>
            <person name="Yuki M."/>
            <person name="Kudo T."/>
            <person name="Ohkuma M."/>
            <person name="Tanasupawat S."/>
        </authorList>
    </citation>
    <scope>NUCLEOTIDE SEQUENCE [LARGE SCALE GENOMIC DNA]</scope>
    <source>
        <strain evidence="2 3">LCR2-06</strain>
    </source>
</reference>
<gene>
    <name evidence="2" type="ORF">J4709_43530</name>
</gene>
<accession>A0ABS3S625</accession>
<sequence length="420" mass="46951">MVLRTRRPTGAVPWPLILLEGGEKVGKSWAAAQLTASPRIGRTFWIALGEVDADEYGSLPGADFEIVEYDGTFSSLYSAVTDIHALAAEVPPGEPPVALVIDTMTAEWEWLKDWADERARSSEKNKKILARDPNAEITIPPNIWTDTNTRHRRLMRLLMTFKGVVVMIARGRETIAVDDNGRPLKDTRDYRVEAQRGLPFDASMWIRMDRDKPAFVVGCRSVHSGVRPGRDEPKELKPDWTLDWVIFDVLRCDPSTAHAPSLVDRKPEMTPEQIRDEAMDPQTSYERLCELEQIVTDLGFEHVIVSDRWGNEGELSRLLTIKKSQHPGPRPAPSPSSSTSAPPPEPPPAAQVQREMIAELFTRLGGFDTPQSRATYLAEVLGRPVTEDELTVPDAEQVVSRLREALRKAEKARAKRGAAQ</sequence>
<organism evidence="2 3">
    <name type="scientific">Actinomadura violacea</name>
    <dbReference type="NCBI Taxonomy" id="2819934"/>
    <lineage>
        <taxon>Bacteria</taxon>
        <taxon>Bacillati</taxon>
        <taxon>Actinomycetota</taxon>
        <taxon>Actinomycetes</taxon>
        <taxon>Streptosporangiales</taxon>
        <taxon>Thermomonosporaceae</taxon>
        <taxon>Actinomadura</taxon>
    </lineage>
</organism>
<keyword evidence="3" id="KW-1185">Reference proteome</keyword>
<dbReference type="RefSeq" id="WP_208250955.1">
    <property type="nucleotide sequence ID" value="NZ_JAGEPF010000035.1"/>
</dbReference>
<dbReference type="Proteomes" id="UP000680206">
    <property type="component" value="Unassembled WGS sequence"/>
</dbReference>
<evidence type="ECO:0000313" key="2">
    <source>
        <dbReference type="EMBL" id="MBO2464465.1"/>
    </source>
</evidence>
<comment type="caution">
    <text evidence="2">The sequence shown here is derived from an EMBL/GenBank/DDBJ whole genome shotgun (WGS) entry which is preliminary data.</text>
</comment>
<proteinExistence type="predicted"/>
<feature type="region of interest" description="Disordered" evidence="1">
    <location>
        <begin position="323"/>
        <end position="349"/>
    </location>
</feature>
<dbReference type="EMBL" id="JAGEPF010000035">
    <property type="protein sequence ID" value="MBO2464465.1"/>
    <property type="molecule type" value="Genomic_DNA"/>
</dbReference>
<evidence type="ECO:0000313" key="3">
    <source>
        <dbReference type="Proteomes" id="UP000680206"/>
    </source>
</evidence>
<name>A0ABS3S625_9ACTN</name>
<evidence type="ECO:0000256" key="1">
    <source>
        <dbReference type="SAM" id="MobiDB-lite"/>
    </source>
</evidence>
<protein>
    <submittedName>
        <fullName evidence="2">Uncharacterized protein</fullName>
    </submittedName>
</protein>